<organism evidence="1 2">
    <name type="scientific">Ramazzottius varieornatus</name>
    <name type="common">Water bear</name>
    <name type="synonym">Tardigrade</name>
    <dbReference type="NCBI Taxonomy" id="947166"/>
    <lineage>
        <taxon>Eukaryota</taxon>
        <taxon>Metazoa</taxon>
        <taxon>Ecdysozoa</taxon>
        <taxon>Tardigrada</taxon>
        <taxon>Eutardigrada</taxon>
        <taxon>Parachela</taxon>
        <taxon>Hypsibioidea</taxon>
        <taxon>Ramazzottiidae</taxon>
        <taxon>Ramazzottius</taxon>
    </lineage>
</organism>
<accession>A0A1D1VYN5</accession>
<protein>
    <submittedName>
        <fullName evidence="1">Uncharacterized protein</fullName>
    </submittedName>
</protein>
<evidence type="ECO:0000313" key="1">
    <source>
        <dbReference type="EMBL" id="GAV05463.1"/>
    </source>
</evidence>
<comment type="caution">
    <text evidence="1">The sequence shown here is derived from an EMBL/GenBank/DDBJ whole genome shotgun (WGS) entry which is preliminary data.</text>
</comment>
<sequence length="174" mass="19800">MPPGSTACCEVSSTSETLPMVEPDQCPDAAAVIQAIDSRIESLQSFGRHTLLELISLDEPHCRPDINRKEEVDGQTRQDLEERRYRAHHLEQALSNLRNDIQTTAHARANIAKENDDLRSQIHKEREKWCELDKRIELEAATRNNSNSSNSSSRIAEAVRRKIPSIADRSRFRT</sequence>
<dbReference type="AlphaFoldDB" id="A0A1D1VYN5"/>
<proteinExistence type="predicted"/>
<dbReference type="Proteomes" id="UP000186922">
    <property type="component" value="Unassembled WGS sequence"/>
</dbReference>
<name>A0A1D1VYN5_RAMVA</name>
<evidence type="ECO:0000313" key="2">
    <source>
        <dbReference type="Proteomes" id="UP000186922"/>
    </source>
</evidence>
<keyword evidence="2" id="KW-1185">Reference proteome</keyword>
<dbReference type="EMBL" id="BDGG01000012">
    <property type="protein sequence ID" value="GAV05463.1"/>
    <property type="molecule type" value="Genomic_DNA"/>
</dbReference>
<gene>
    <name evidence="1" type="primary">RvY_15594-1</name>
    <name evidence="1" type="synonym">RvY_15594.1</name>
    <name evidence="1" type="ORF">RvY_15594</name>
</gene>
<reference evidence="1 2" key="1">
    <citation type="journal article" date="2016" name="Nat. Commun.">
        <title>Extremotolerant tardigrade genome and improved radiotolerance of human cultured cells by tardigrade-unique protein.</title>
        <authorList>
            <person name="Hashimoto T."/>
            <person name="Horikawa D.D."/>
            <person name="Saito Y."/>
            <person name="Kuwahara H."/>
            <person name="Kozuka-Hata H."/>
            <person name="Shin-I T."/>
            <person name="Minakuchi Y."/>
            <person name="Ohishi K."/>
            <person name="Motoyama A."/>
            <person name="Aizu T."/>
            <person name="Enomoto A."/>
            <person name="Kondo K."/>
            <person name="Tanaka S."/>
            <person name="Hara Y."/>
            <person name="Koshikawa S."/>
            <person name="Sagara H."/>
            <person name="Miura T."/>
            <person name="Yokobori S."/>
            <person name="Miyagawa K."/>
            <person name="Suzuki Y."/>
            <person name="Kubo T."/>
            <person name="Oyama M."/>
            <person name="Kohara Y."/>
            <person name="Fujiyama A."/>
            <person name="Arakawa K."/>
            <person name="Katayama T."/>
            <person name="Toyoda A."/>
            <person name="Kunieda T."/>
        </authorList>
    </citation>
    <scope>NUCLEOTIDE SEQUENCE [LARGE SCALE GENOMIC DNA]</scope>
    <source>
        <strain evidence="1 2">YOKOZUNA-1</strain>
    </source>
</reference>